<dbReference type="Pfam" id="PF13442">
    <property type="entry name" value="Cytochrome_CBB3"/>
    <property type="match status" value="1"/>
</dbReference>
<keyword evidence="11" id="KW-1185">Reference proteome</keyword>
<dbReference type="SUPFAM" id="SSF46626">
    <property type="entry name" value="Cytochrome c"/>
    <property type="match status" value="1"/>
</dbReference>
<dbReference type="PRINTS" id="PR00607">
    <property type="entry name" value="CYTCHROMECIE"/>
</dbReference>
<feature type="transmembrane region" description="Helical" evidence="7">
    <location>
        <begin position="12"/>
        <end position="38"/>
    </location>
</feature>
<proteinExistence type="predicted"/>
<protein>
    <submittedName>
        <fullName evidence="9 10">Cytochrome C</fullName>
    </submittedName>
</protein>
<evidence type="ECO:0000256" key="5">
    <source>
        <dbReference type="ARBA" id="ARBA00023004"/>
    </source>
</evidence>
<dbReference type="InterPro" id="IPR036909">
    <property type="entry name" value="Cyt_c-like_dom_sf"/>
</dbReference>
<dbReference type="PROSITE" id="PS51007">
    <property type="entry name" value="CYTC"/>
    <property type="match status" value="1"/>
</dbReference>
<dbReference type="PANTHER" id="PTHR40942">
    <property type="match status" value="1"/>
</dbReference>
<sequence length="181" mass="18704">MSGPISKSDQTFLRHFSMLIAGLVLLALALIGLAMFIYSRHTISQDAALETNADAAASARIAPVGAVYAGDTGRAAMQAAKEAAAKAAAAQVAYGGTTDGKSIYDNLCHTCHTAGVAGAPKLGDKAMWSARIAQGIDTLIKHATEGYKGPDGNFMPPKGGNPALTDEQVANTVKWMVSQVK</sequence>
<dbReference type="InterPro" id="IPR002323">
    <property type="entry name" value="Cyt_CIE"/>
</dbReference>
<evidence type="ECO:0000256" key="7">
    <source>
        <dbReference type="SAM" id="Phobius"/>
    </source>
</evidence>
<dbReference type="Proteomes" id="UP000253740">
    <property type="component" value="Unassembled WGS sequence"/>
</dbReference>
<feature type="domain" description="Cytochrome c" evidence="8">
    <location>
        <begin position="95"/>
        <end position="180"/>
    </location>
</feature>
<dbReference type="AlphaFoldDB" id="A0A0K8QIW9"/>
<evidence type="ECO:0000256" key="1">
    <source>
        <dbReference type="ARBA" id="ARBA00022448"/>
    </source>
</evidence>
<evidence type="ECO:0000313" key="9">
    <source>
        <dbReference type="EMBL" id="GAN45938.1"/>
    </source>
</evidence>
<evidence type="ECO:0000256" key="2">
    <source>
        <dbReference type="ARBA" id="ARBA00022617"/>
    </source>
</evidence>
<dbReference type="InterPro" id="IPR009056">
    <property type="entry name" value="Cyt_c-like_dom"/>
</dbReference>
<dbReference type="HOGENOM" id="CLU_082349_0_0_6"/>
<dbReference type="GO" id="GO:0005506">
    <property type="term" value="F:iron ion binding"/>
    <property type="evidence" value="ECO:0007669"/>
    <property type="project" value="InterPro"/>
</dbReference>
<keyword evidence="3 6" id="KW-0479">Metal-binding</keyword>
<evidence type="ECO:0000256" key="4">
    <source>
        <dbReference type="ARBA" id="ARBA00022982"/>
    </source>
</evidence>
<dbReference type="GO" id="GO:0009055">
    <property type="term" value="F:electron transfer activity"/>
    <property type="evidence" value="ECO:0007669"/>
    <property type="project" value="InterPro"/>
</dbReference>
<organism evidence="10">
    <name type="scientific">Mizugakiibacter sediminis</name>
    <dbReference type="NCBI Taxonomy" id="1475481"/>
    <lineage>
        <taxon>Bacteria</taxon>
        <taxon>Pseudomonadati</taxon>
        <taxon>Pseudomonadota</taxon>
        <taxon>Gammaproteobacteria</taxon>
        <taxon>Lysobacterales</taxon>
        <taxon>Rhodanobacteraceae</taxon>
        <taxon>Mizugakiibacter</taxon>
    </lineage>
</organism>
<evidence type="ECO:0000313" key="10">
    <source>
        <dbReference type="EMBL" id="GAP64895.1"/>
    </source>
</evidence>
<keyword evidence="7" id="KW-1133">Transmembrane helix</keyword>
<keyword evidence="7" id="KW-0472">Membrane</keyword>
<keyword evidence="4" id="KW-0249">Electron transport</keyword>
<accession>A0A0K8QIW9</accession>
<keyword evidence="2 6" id="KW-0349">Heme</keyword>
<name>A0A0K8QIW9_9GAMM</name>
<gene>
    <name evidence="9" type="ORF">MBSD_2535</name>
    <name evidence="10" type="ORF">MBSD_n0178</name>
</gene>
<keyword evidence="7" id="KW-0812">Transmembrane</keyword>
<evidence type="ECO:0000313" key="11">
    <source>
        <dbReference type="Proteomes" id="UP000253740"/>
    </source>
</evidence>
<dbReference type="GO" id="GO:0020037">
    <property type="term" value="F:heme binding"/>
    <property type="evidence" value="ECO:0007669"/>
    <property type="project" value="InterPro"/>
</dbReference>
<dbReference type="STRING" id="1475481.GCA_000953855_00179"/>
<evidence type="ECO:0000256" key="3">
    <source>
        <dbReference type="ARBA" id="ARBA00022723"/>
    </source>
</evidence>
<keyword evidence="5 6" id="KW-0408">Iron</keyword>
<keyword evidence="1" id="KW-0813">Transport</keyword>
<reference evidence="9" key="1">
    <citation type="submission" date="2015-03" db="EMBL/GenBank/DDBJ databases">
        <title>Draft genome sequence of Mizugakiibacter sediminis skMP5.</title>
        <authorList>
            <person name="Watanabe T."/>
            <person name="Kojima H."/>
            <person name="Fukui M."/>
        </authorList>
    </citation>
    <scope>NUCLEOTIDE SEQUENCE</scope>
    <source>
        <strain evidence="9">SkMP5</strain>
    </source>
</reference>
<dbReference type="Gene3D" id="1.10.760.10">
    <property type="entry name" value="Cytochrome c-like domain"/>
    <property type="match status" value="1"/>
</dbReference>
<dbReference type="EMBL" id="DF952443">
    <property type="protein sequence ID" value="GAN45938.1"/>
    <property type="molecule type" value="Genomic_DNA"/>
</dbReference>
<dbReference type="EMBL" id="DF970135">
    <property type="protein sequence ID" value="GAP64895.1"/>
    <property type="molecule type" value="Genomic_DNA"/>
</dbReference>
<reference evidence="10" key="2">
    <citation type="submission" date="2015-08" db="EMBL/GenBank/DDBJ databases">
        <title>Complete DNA Sequence of Pseudomonas syringae pv. actinidiae, the Causal Agent of Kiwifruit Canker Disease.</title>
        <authorList>
            <person name="Rikkerink E.H.A."/>
            <person name="Fineran P.C."/>
        </authorList>
    </citation>
    <scope>NUCLEOTIDE SEQUENCE</scope>
    <source>
        <strain evidence="10">SkMP5</strain>
    </source>
</reference>
<evidence type="ECO:0000256" key="6">
    <source>
        <dbReference type="PROSITE-ProRule" id="PRU00433"/>
    </source>
</evidence>
<dbReference type="PANTHER" id="PTHR40942:SF4">
    <property type="entry name" value="CYTOCHROME C5"/>
    <property type="match status" value="1"/>
</dbReference>
<evidence type="ECO:0000259" key="8">
    <source>
        <dbReference type="PROSITE" id="PS51007"/>
    </source>
</evidence>